<dbReference type="Proteomes" id="UP000255382">
    <property type="component" value="Unassembled WGS sequence"/>
</dbReference>
<dbReference type="EMBL" id="UGLZ01000005">
    <property type="protein sequence ID" value="STV27256.1"/>
    <property type="molecule type" value="Genomic_DNA"/>
</dbReference>
<gene>
    <name evidence="1" type="ORF">NCTC5050_04336</name>
</gene>
<keyword evidence="1" id="KW-0675">Receptor</keyword>
<dbReference type="InterPro" id="IPR003192">
    <property type="entry name" value="Porin_LamB"/>
</dbReference>
<dbReference type="Gene3D" id="2.40.170.10">
    <property type="entry name" value="Porin, LamB type"/>
    <property type="match status" value="1"/>
</dbReference>
<protein>
    <submittedName>
        <fullName evidence="1">Maltoporin (Phage lambda and maltose receptor)</fullName>
    </submittedName>
</protein>
<dbReference type="GO" id="GO:0016020">
    <property type="term" value="C:membrane"/>
    <property type="evidence" value="ECO:0007669"/>
    <property type="project" value="InterPro"/>
</dbReference>
<proteinExistence type="predicted"/>
<dbReference type="InterPro" id="IPR036998">
    <property type="entry name" value="Porin_LamB_sf"/>
</dbReference>
<dbReference type="Pfam" id="PF02264">
    <property type="entry name" value="LamB"/>
    <property type="match status" value="1"/>
</dbReference>
<dbReference type="AlphaFoldDB" id="A0A378B238"/>
<keyword evidence="2" id="KW-1185">Reference proteome</keyword>
<dbReference type="SUPFAM" id="SSF56935">
    <property type="entry name" value="Porins"/>
    <property type="match status" value="1"/>
</dbReference>
<dbReference type="GO" id="GO:0034219">
    <property type="term" value="P:carbohydrate transmembrane transport"/>
    <property type="evidence" value="ECO:0007669"/>
    <property type="project" value="InterPro"/>
</dbReference>
<dbReference type="GO" id="GO:0015288">
    <property type="term" value="F:porin activity"/>
    <property type="evidence" value="ECO:0007669"/>
    <property type="project" value="InterPro"/>
</dbReference>
<sequence length="168" mass="18699">MVPTRSDWSSDTAPQAIEGSRRIVDMAYRIDQTELGMTYVKEIDDPLGTGKQKAISFSAKYSMPSFWGVAKGQSTVKLQYGKGVIAPYLNTSRITVLSEEGDSSMRFSTDGNLTLFDDFAVSPAFIYEYTKREKTADRTTFIPDTGYSGGDMTYGSANETGNLYRRKR</sequence>
<organism evidence="1 2">
    <name type="scientific">Klebsiella pneumoniae subsp. ozaenae</name>
    <dbReference type="NCBI Taxonomy" id="574"/>
    <lineage>
        <taxon>Bacteria</taxon>
        <taxon>Pseudomonadati</taxon>
        <taxon>Pseudomonadota</taxon>
        <taxon>Gammaproteobacteria</taxon>
        <taxon>Enterobacterales</taxon>
        <taxon>Enterobacteriaceae</taxon>
        <taxon>Klebsiella/Raoultella group</taxon>
        <taxon>Klebsiella</taxon>
        <taxon>Klebsiella pneumoniae complex</taxon>
    </lineage>
</organism>
<accession>A0A378B238</accession>
<evidence type="ECO:0000313" key="2">
    <source>
        <dbReference type="Proteomes" id="UP000255382"/>
    </source>
</evidence>
<name>A0A378B238_KLEPO</name>
<evidence type="ECO:0000313" key="1">
    <source>
        <dbReference type="EMBL" id="STV27256.1"/>
    </source>
</evidence>
<reference evidence="1 2" key="1">
    <citation type="submission" date="2018-06" db="EMBL/GenBank/DDBJ databases">
        <authorList>
            <consortium name="Pathogen Informatics"/>
            <person name="Doyle S."/>
        </authorList>
    </citation>
    <scope>NUCLEOTIDE SEQUENCE [LARGE SCALE GENOMIC DNA]</scope>
    <source>
        <strain evidence="1 2">NCTC5050</strain>
    </source>
</reference>